<dbReference type="OrthoDB" id="7427936at2"/>
<protein>
    <submittedName>
        <fullName evidence="3">OmpH family outer membrane protein</fullName>
    </submittedName>
</protein>
<keyword evidence="4" id="KW-1185">Reference proteome</keyword>
<dbReference type="SUPFAM" id="SSF111384">
    <property type="entry name" value="OmpH-like"/>
    <property type="match status" value="1"/>
</dbReference>
<keyword evidence="2" id="KW-0732">Signal</keyword>
<feature type="chain" id="PRO_5021797902" evidence="2">
    <location>
        <begin position="23"/>
        <end position="207"/>
    </location>
</feature>
<dbReference type="Pfam" id="PF03938">
    <property type="entry name" value="OmpH"/>
    <property type="match status" value="1"/>
</dbReference>
<evidence type="ECO:0000313" key="4">
    <source>
        <dbReference type="Proteomes" id="UP000320160"/>
    </source>
</evidence>
<reference evidence="3 4" key="1">
    <citation type="submission" date="2019-07" db="EMBL/GenBank/DDBJ databases">
        <authorList>
            <person name="Park M."/>
        </authorList>
    </citation>
    <scope>NUCLEOTIDE SEQUENCE [LARGE SCALE GENOMIC DNA]</scope>
    <source>
        <strain evidence="3 4">KCTC32445</strain>
    </source>
</reference>
<comment type="caution">
    <text evidence="3">The sequence shown here is derived from an EMBL/GenBank/DDBJ whole genome shotgun (WGS) entry which is preliminary data.</text>
</comment>
<dbReference type="EMBL" id="VKKU01000002">
    <property type="protein sequence ID" value="TSB01604.1"/>
    <property type="molecule type" value="Genomic_DNA"/>
</dbReference>
<dbReference type="GO" id="GO:0051082">
    <property type="term" value="F:unfolded protein binding"/>
    <property type="evidence" value="ECO:0007669"/>
    <property type="project" value="InterPro"/>
</dbReference>
<dbReference type="InterPro" id="IPR024930">
    <property type="entry name" value="Skp_dom_sf"/>
</dbReference>
<feature type="region of interest" description="Disordered" evidence="1">
    <location>
        <begin position="183"/>
        <end position="207"/>
    </location>
</feature>
<dbReference type="AlphaFoldDB" id="A0A553WA82"/>
<dbReference type="InterPro" id="IPR005632">
    <property type="entry name" value="Chaperone_Skp"/>
</dbReference>
<dbReference type="Proteomes" id="UP000320160">
    <property type="component" value="Unassembled WGS sequence"/>
</dbReference>
<organism evidence="3 4">
    <name type="scientific">Sphingorhabdus contaminans</name>
    <dbReference type="NCBI Taxonomy" id="1343899"/>
    <lineage>
        <taxon>Bacteria</taxon>
        <taxon>Pseudomonadati</taxon>
        <taxon>Pseudomonadota</taxon>
        <taxon>Alphaproteobacteria</taxon>
        <taxon>Sphingomonadales</taxon>
        <taxon>Sphingomonadaceae</taxon>
        <taxon>Sphingorhabdus</taxon>
    </lineage>
</organism>
<dbReference type="Gene3D" id="3.30.910.20">
    <property type="entry name" value="Skp domain"/>
    <property type="match status" value="1"/>
</dbReference>
<dbReference type="RefSeq" id="WP_143776822.1">
    <property type="nucleotide sequence ID" value="NZ_VKKU01000002.1"/>
</dbReference>
<sequence length="207" mass="22154">MHRIVRALVWTSLFVSNAPILAQTAEAPRNVAIADMQEAVARSSAYTAAIAQIKTTYASQITQAETRSKLLSAELQPLFAAYQAAAKAPNPNEATLSKQLNDLQKREQAARDEIAKLSAPIDRANAYAQEQISARLEDAVNAAMSKRQVGLLLQPQAAIKSTATFDLTSDISSELNALLPSVSITPPANWQPGKGDSSQNAGQEAVR</sequence>
<feature type="compositionally biased region" description="Polar residues" evidence="1">
    <location>
        <begin position="196"/>
        <end position="207"/>
    </location>
</feature>
<gene>
    <name evidence="3" type="ORF">FOM92_10490</name>
</gene>
<evidence type="ECO:0000313" key="3">
    <source>
        <dbReference type="EMBL" id="TSB01604.1"/>
    </source>
</evidence>
<accession>A0A553WA82</accession>
<name>A0A553WA82_9SPHN</name>
<evidence type="ECO:0000256" key="2">
    <source>
        <dbReference type="SAM" id="SignalP"/>
    </source>
</evidence>
<feature type="signal peptide" evidence="2">
    <location>
        <begin position="1"/>
        <end position="22"/>
    </location>
</feature>
<dbReference type="SMART" id="SM00935">
    <property type="entry name" value="OmpH"/>
    <property type="match status" value="1"/>
</dbReference>
<evidence type="ECO:0000256" key="1">
    <source>
        <dbReference type="SAM" id="MobiDB-lite"/>
    </source>
</evidence>
<proteinExistence type="predicted"/>